<dbReference type="EMBL" id="BAABHX010000005">
    <property type="protein sequence ID" value="GAA5097340.1"/>
    <property type="molecule type" value="Genomic_DNA"/>
</dbReference>
<keyword evidence="2" id="KW-1185">Reference proteome</keyword>
<proteinExistence type="predicted"/>
<evidence type="ECO:0000313" key="2">
    <source>
        <dbReference type="Proteomes" id="UP001500353"/>
    </source>
</evidence>
<organism evidence="1 2">
    <name type="scientific">Chryseobacterium ginsengisoli</name>
    <dbReference type="NCBI Taxonomy" id="363853"/>
    <lineage>
        <taxon>Bacteria</taxon>
        <taxon>Pseudomonadati</taxon>
        <taxon>Bacteroidota</taxon>
        <taxon>Flavobacteriia</taxon>
        <taxon>Flavobacteriales</taxon>
        <taxon>Weeksellaceae</taxon>
        <taxon>Chryseobacterium group</taxon>
        <taxon>Chryseobacterium</taxon>
    </lineage>
</organism>
<reference evidence="2" key="1">
    <citation type="journal article" date="2019" name="Int. J. Syst. Evol. Microbiol.">
        <title>The Global Catalogue of Microorganisms (GCM) 10K type strain sequencing project: providing services to taxonomists for standard genome sequencing and annotation.</title>
        <authorList>
            <consortium name="The Broad Institute Genomics Platform"/>
            <consortium name="The Broad Institute Genome Sequencing Center for Infectious Disease"/>
            <person name="Wu L."/>
            <person name="Ma J."/>
        </authorList>
    </citation>
    <scope>NUCLEOTIDE SEQUENCE [LARGE SCALE GENOMIC DNA]</scope>
    <source>
        <strain evidence="2">JCM 18019</strain>
    </source>
</reference>
<name>A0ABP9MIR3_9FLAO</name>
<dbReference type="RefSeq" id="WP_345206376.1">
    <property type="nucleotide sequence ID" value="NZ_BAABHX010000005.1"/>
</dbReference>
<dbReference type="Proteomes" id="UP001500353">
    <property type="component" value="Unassembled WGS sequence"/>
</dbReference>
<gene>
    <name evidence="1" type="ORF">GCM10023210_32300</name>
</gene>
<comment type="caution">
    <text evidence="1">The sequence shown here is derived from an EMBL/GenBank/DDBJ whole genome shotgun (WGS) entry which is preliminary data.</text>
</comment>
<protein>
    <submittedName>
        <fullName evidence="1">Uncharacterized protein</fullName>
    </submittedName>
</protein>
<evidence type="ECO:0000313" key="1">
    <source>
        <dbReference type="EMBL" id="GAA5097340.1"/>
    </source>
</evidence>
<sequence length="230" mass="27348">MGDLHCVYQLKPKVLTNGTILRVKKDQENIFLEKYKISKNFHNKGQEISPNIFIINSNDGKVRRYALYATARIINFEESGVYVSIQDGRKSGFIDFEESMAEISPYLENALFYVVVGTSISKYEIKDEQLLFERTLDSKFDSWDYNFGKYLSRNYTSDKQLIADFYTEDTNELILYHNELIEDGCNPKEYYDKEEYEEQLAIINNYKQYISIEKFKELEDWLKIQINYYQ</sequence>
<accession>A0ABP9MIR3</accession>